<keyword evidence="1" id="KW-0812">Transmembrane</keyword>
<accession>A0A081RMF0</accession>
<dbReference type="PATRIC" id="fig|1502293.3.peg.1135"/>
<evidence type="ECO:0000313" key="3">
    <source>
        <dbReference type="Proteomes" id="UP000028059"/>
    </source>
</evidence>
<evidence type="ECO:0000313" key="2">
    <source>
        <dbReference type="EMBL" id="KEQ56373.1"/>
    </source>
</evidence>
<keyword evidence="1" id="KW-1133">Transmembrane helix</keyword>
<dbReference type="AlphaFoldDB" id="A0A081RMF0"/>
<dbReference type="EMBL" id="JOKN01000021">
    <property type="protein sequence ID" value="KEQ56373.1"/>
    <property type="molecule type" value="Genomic_DNA"/>
</dbReference>
<protein>
    <submittedName>
        <fullName evidence="2">Uncharacterized protein</fullName>
    </submittedName>
</protein>
<keyword evidence="1" id="KW-0472">Membrane</keyword>
<comment type="caution">
    <text evidence="2">The sequence shown here is derived from an EMBL/GenBank/DDBJ whole genome shotgun (WGS) entry which is preliminary data.</text>
</comment>
<sequence>MKKRGPIIAVSGIILVVISLSIAASAIPTNVTGPGDFFVSSLFEDMFDEISDEIQIMPDDSAHFSYTTYSSDVPILWGIQILDYQTGDELSITISNIFGDDYGTFIQDEPILFEVLQISQSDTLNLEIKNLGVNDVTIITMFSEDPENSEAFTNPDSPVMNMVVPLMVSGILLVLGIIVSIIGVIVILVDLKNNYDNKRNY</sequence>
<keyword evidence="3" id="KW-1185">Reference proteome</keyword>
<organism evidence="2 3">
    <name type="scientific">Marine Group I thaumarchaeote SCGC AAA799-N04</name>
    <dbReference type="NCBI Taxonomy" id="1502293"/>
    <lineage>
        <taxon>Archaea</taxon>
        <taxon>Nitrososphaerota</taxon>
        <taxon>Marine Group I</taxon>
    </lineage>
</organism>
<gene>
    <name evidence="2" type="ORF">AAA799N04_01229</name>
</gene>
<evidence type="ECO:0000256" key="1">
    <source>
        <dbReference type="SAM" id="Phobius"/>
    </source>
</evidence>
<proteinExistence type="predicted"/>
<dbReference type="Proteomes" id="UP000028059">
    <property type="component" value="Unassembled WGS sequence"/>
</dbReference>
<feature type="transmembrane region" description="Helical" evidence="1">
    <location>
        <begin position="162"/>
        <end position="189"/>
    </location>
</feature>
<name>A0A081RMF0_9ARCH</name>
<reference evidence="2 3" key="1">
    <citation type="submission" date="2014-06" db="EMBL/GenBank/DDBJ databases">
        <authorList>
            <person name="Ngugi D.K."/>
            <person name="Blom J."/>
            <person name="Alam I."/>
            <person name="Rashid M."/>
            <person name="Ba Alawi W."/>
            <person name="Zhang G."/>
            <person name="Hikmawan T."/>
            <person name="Guan Y."/>
            <person name="Antunes A."/>
            <person name="Siam R."/>
            <person name="ElDorry H."/>
            <person name="Bajic V."/>
            <person name="Stingl U."/>
        </authorList>
    </citation>
    <scope>NUCLEOTIDE SEQUENCE [LARGE SCALE GENOMIC DNA]</scope>
    <source>
        <strain evidence="2">SCGC AAA799-N04</strain>
    </source>
</reference>